<gene>
    <name evidence="3" type="ORF">PBRA_006384</name>
</gene>
<dbReference type="Proteomes" id="UP000039324">
    <property type="component" value="Unassembled WGS sequence"/>
</dbReference>
<proteinExistence type="predicted"/>
<keyword evidence="1" id="KW-0175">Coiled coil</keyword>
<feature type="region of interest" description="Disordered" evidence="2">
    <location>
        <begin position="624"/>
        <end position="645"/>
    </location>
</feature>
<evidence type="ECO:0000313" key="4">
    <source>
        <dbReference type="Proteomes" id="UP000039324"/>
    </source>
</evidence>
<feature type="compositionally biased region" description="Polar residues" evidence="2">
    <location>
        <begin position="229"/>
        <end position="244"/>
    </location>
</feature>
<sequence length="904" mass="99049">MADTKRPHFGQDTIVAPTPDNPFPHSQIGRRIQMLGQQQQQQQGPMHPQIHQQQRFRTGPGPPPHVVPPHPHMQPHPMAQHHSRAVQPPQVSFESRSHPATYPPGSAFDTHSVPERRSPPPPPPHQQQHQQQQSYAPHKQTANCPPRPLPVPQVGPQHRPHPPVQKAMSYPVPGRQHLSAAPPVQVRQAHVASQPVRNDVVPHHLQPGNAMPPPTVIKAEPGAPPGPTFDQSSVGQQNLQRSNSGPGPGYPDPRRDTVHQQGAASSCQPPGGPYTANGHGPPPRDVSSSCTLMSTSGATVPATNVASHPNPDAEIQRLLSSLRSCSHDRSQLRLKQRALQNQVTERNGAITMLRSKLQATELRLNKFRGEMSAKISSEQEAQRAQHSRMKSQIDGLIAERETYERELEELSNKVESLSKAFADERQRAVSLKRELAAVRESTKHSPSHSQNKIVSEDHTQLNRTVAVKMSDDNTMHRKPSEGGARRRKRATSHAIVRSDPDFTSALEDCLFDLLRSPGWSSVAEDGDENALNMMLSGGLPPFCALPILRRIMTIRSPVLVPSLRLLRALVSNNSDCCQSVLGSSSGGGNDTRCQRLPLEGCGGLKPNPFLVSKTSFIVVQSATPSTDLPGSDDANGTSRKDQPSTYNVVDCPELLTSLFNIIASEEAIDIPVVVAALRILLELFSKADVRRMRRFRPLVEGNTLANLLHPHLSPLALRVLAAVCQTEANLVVLDSRHNQKSILQYVYVCLARLPDCPSQELYELRTAAVDTMSFIAAKYGIDGISKLLGVFPSGTGTAESEFKILPRLALMLTDELDRPGDVSQRLPLIYKGLALIETLLPHVNVFQATSGHRLVFLSVLTRLMHMEDRIAQRAAVVRAELVGTGCLDLLQEDTAPDGFSQDVM</sequence>
<evidence type="ECO:0000256" key="1">
    <source>
        <dbReference type="SAM" id="Coils"/>
    </source>
</evidence>
<dbReference type="Gene3D" id="1.10.287.1490">
    <property type="match status" value="1"/>
</dbReference>
<feature type="compositionally biased region" description="Pro residues" evidence="2">
    <location>
        <begin position="60"/>
        <end position="74"/>
    </location>
</feature>
<feature type="compositionally biased region" description="Polar residues" evidence="2">
    <location>
        <begin position="259"/>
        <end position="268"/>
    </location>
</feature>
<feature type="region of interest" description="Disordered" evidence="2">
    <location>
        <begin position="438"/>
        <end position="493"/>
    </location>
</feature>
<evidence type="ECO:0000313" key="3">
    <source>
        <dbReference type="EMBL" id="CEO98270.1"/>
    </source>
</evidence>
<reference evidence="3 4" key="1">
    <citation type="submission" date="2015-02" db="EMBL/GenBank/DDBJ databases">
        <authorList>
            <person name="Chooi Y.-H."/>
        </authorList>
    </citation>
    <scope>NUCLEOTIDE SEQUENCE [LARGE SCALE GENOMIC DNA]</scope>
    <source>
        <strain evidence="3">E3</strain>
    </source>
</reference>
<feature type="compositionally biased region" description="Low complexity" evidence="2">
    <location>
        <begin position="27"/>
        <end position="53"/>
    </location>
</feature>
<organism evidence="3 4">
    <name type="scientific">Plasmodiophora brassicae</name>
    <name type="common">Clubroot disease agent</name>
    <dbReference type="NCBI Taxonomy" id="37360"/>
    <lineage>
        <taxon>Eukaryota</taxon>
        <taxon>Sar</taxon>
        <taxon>Rhizaria</taxon>
        <taxon>Endomyxa</taxon>
        <taxon>Phytomyxea</taxon>
        <taxon>Plasmodiophorida</taxon>
        <taxon>Plasmodiophoridae</taxon>
        <taxon>Plasmodiophora</taxon>
    </lineage>
</organism>
<name>A0A0G4ISM5_PLABS</name>
<accession>A0A0G4ISM5</accession>
<feature type="region of interest" description="Disordered" evidence="2">
    <location>
        <begin position="1"/>
        <end position="295"/>
    </location>
</feature>
<evidence type="ECO:0000256" key="2">
    <source>
        <dbReference type="SAM" id="MobiDB-lite"/>
    </source>
</evidence>
<dbReference type="EMBL" id="CDSF01000083">
    <property type="protein sequence ID" value="CEO98270.1"/>
    <property type="molecule type" value="Genomic_DNA"/>
</dbReference>
<feature type="compositionally biased region" description="Basic and acidic residues" evidence="2">
    <location>
        <begin position="469"/>
        <end position="484"/>
    </location>
</feature>
<dbReference type="AlphaFoldDB" id="A0A0G4ISM5"/>
<feature type="coiled-coil region" evidence="1">
    <location>
        <begin position="386"/>
        <end position="434"/>
    </location>
</feature>
<feature type="compositionally biased region" description="Polar residues" evidence="2">
    <location>
        <begin position="286"/>
        <end position="295"/>
    </location>
</feature>
<keyword evidence="4" id="KW-1185">Reference proteome</keyword>
<protein>
    <submittedName>
        <fullName evidence="3">Uncharacterized protein</fullName>
    </submittedName>
</protein>